<dbReference type="Proteomes" id="UP001165205">
    <property type="component" value="Unassembled WGS sequence"/>
</dbReference>
<reference evidence="1" key="1">
    <citation type="submission" date="2023-04" db="EMBL/GenBank/DDBJ databases">
        <title>Aspergillus oryzae NBRC 4228.</title>
        <authorList>
            <person name="Ichikawa N."/>
            <person name="Sato H."/>
            <person name="Tonouchi N."/>
        </authorList>
    </citation>
    <scope>NUCLEOTIDE SEQUENCE</scope>
    <source>
        <strain evidence="1">NBRC 4228</strain>
    </source>
</reference>
<organism evidence="1 2">
    <name type="scientific">Aspergillus oryzae</name>
    <name type="common">Yellow koji mold</name>
    <dbReference type="NCBI Taxonomy" id="5062"/>
    <lineage>
        <taxon>Eukaryota</taxon>
        <taxon>Fungi</taxon>
        <taxon>Dikarya</taxon>
        <taxon>Ascomycota</taxon>
        <taxon>Pezizomycotina</taxon>
        <taxon>Eurotiomycetes</taxon>
        <taxon>Eurotiomycetidae</taxon>
        <taxon>Eurotiales</taxon>
        <taxon>Aspergillaceae</taxon>
        <taxon>Aspergillus</taxon>
        <taxon>Aspergillus subgen. Circumdati</taxon>
    </lineage>
</organism>
<comment type="caution">
    <text evidence="1">The sequence shown here is derived from an EMBL/GenBank/DDBJ whole genome shotgun (WGS) entry which is preliminary data.</text>
</comment>
<name>A0AAN5C0B3_ASPOZ</name>
<proteinExistence type="predicted"/>
<accession>A0AAN5C0B3</accession>
<evidence type="ECO:0000313" key="1">
    <source>
        <dbReference type="EMBL" id="GMG32623.1"/>
    </source>
</evidence>
<protein>
    <submittedName>
        <fullName evidence="1">Unnamed protein product</fullName>
    </submittedName>
</protein>
<sequence>MLEFIDDPQILSYTSRLGSGTFFSLTNKVRAFGHDTSFKSSCMEMTHDDCGRFEYNSDLQINDIAKRKSNVTGILETDGPTMLICNFLIALPLLSVAYAQGTAAGADSGQVPLTDRDPLGGQEYHKVCLSPTNTEVEIAPGTLAQYYCDRQPQHWNDKVAGAESIEACALACTDIETCKGTFWKSKDGTCWWSDYDFRTSW</sequence>
<dbReference type="AlphaFoldDB" id="A0AAN5C0B3"/>
<evidence type="ECO:0000313" key="2">
    <source>
        <dbReference type="Proteomes" id="UP001165205"/>
    </source>
</evidence>
<gene>
    <name evidence="1" type="ORF">Aory04_000831400</name>
</gene>
<dbReference type="EMBL" id="BSYA01000104">
    <property type="protein sequence ID" value="GMG32623.1"/>
    <property type="molecule type" value="Genomic_DNA"/>
</dbReference>